<dbReference type="Proteomes" id="UP000317243">
    <property type="component" value="Unassembled WGS sequence"/>
</dbReference>
<evidence type="ECO:0000313" key="3">
    <source>
        <dbReference type="EMBL" id="TWT43091.1"/>
    </source>
</evidence>
<evidence type="ECO:0000256" key="2">
    <source>
        <dbReference type="SAM" id="Phobius"/>
    </source>
</evidence>
<dbReference type="EMBL" id="SIHI01000033">
    <property type="protein sequence ID" value="TWT43091.1"/>
    <property type="molecule type" value="Genomic_DNA"/>
</dbReference>
<feature type="compositionally biased region" description="Basic and acidic residues" evidence="1">
    <location>
        <begin position="23"/>
        <end position="37"/>
    </location>
</feature>
<gene>
    <name evidence="3" type="ORF">KOR42_44970</name>
</gene>
<dbReference type="AlphaFoldDB" id="A0A5C5VZA5"/>
<sequence length="335" mass="38831">MPTDSAKKIQFTTCLNKAHGKSRKAELVRRNEPEQKQRYCGHPGTTPQRGRRRDRRPYSLITDLLIIMFLVSTICMTGCFLSRNHNSGLPTRYRANSEQLEIRSDAKIEKEGEIFEELVSLRDEIVELLELPPANRPVRIYLFQDEERYVQYMTTSHPELPQRRAFFIGTPTELSVYAYMGPSMMEDLRHEYTHGVLHASLRTVPLWLDEGIAEYFEIRRYDSLRRHPEHAPKLAIAVANGWEPNLRRLEQIERVSQMQRPDYQEAWAWVHYLVHECPDGRSLLADYCQSLAASNRAPGFSPLIEQQVPNAEQRLMGYVTSTLDSGRTVQVSGNR</sequence>
<organism evidence="3 4">
    <name type="scientific">Thalassoglobus neptunius</name>
    <dbReference type="NCBI Taxonomy" id="1938619"/>
    <lineage>
        <taxon>Bacteria</taxon>
        <taxon>Pseudomonadati</taxon>
        <taxon>Planctomycetota</taxon>
        <taxon>Planctomycetia</taxon>
        <taxon>Planctomycetales</taxon>
        <taxon>Planctomycetaceae</taxon>
        <taxon>Thalassoglobus</taxon>
    </lineage>
</organism>
<feature type="transmembrane region" description="Helical" evidence="2">
    <location>
        <begin position="58"/>
        <end position="83"/>
    </location>
</feature>
<evidence type="ECO:0000313" key="4">
    <source>
        <dbReference type="Proteomes" id="UP000317243"/>
    </source>
</evidence>
<evidence type="ECO:0008006" key="5">
    <source>
        <dbReference type="Google" id="ProtNLM"/>
    </source>
</evidence>
<proteinExistence type="predicted"/>
<keyword evidence="4" id="KW-1185">Reference proteome</keyword>
<keyword evidence="2" id="KW-1133">Transmembrane helix</keyword>
<reference evidence="3 4" key="1">
    <citation type="submission" date="2019-02" db="EMBL/GenBank/DDBJ databases">
        <title>Deep-cultivation of Planctomycetes and their phenomic and genomic characterization uncovers novel biology.</title>
        <authorList>
            <person name="Wiegand S."/>
            <person name="Jogler M."/>
            <person name="Boedeker C."/>
            <person name="Pinto D."/>
            <person name="Vollmers J."/>
            <person name="Rivas-Marin E."/>
            <person name="Kohn T."/>
            <person name="Peeters S.H."/>
            <person name="Heuer A."/>
            <person name="Rast P."/>
            <person name="Oberbeckmann S."/>
            <person name="Bunk B."/>
            <person name="Jeske O."/>
            <person name="Meyerdierks A."/>
            <person name="Storesund J.E."/>
            <person name="Kallscheuer N."/>
            <person name="Luecker S."/>
            <person name="Lage O.M."/>
            <person name="Pohl T."/>
            <person name="Merkel B.J."/>
            <person name="Hornburger P."/>
            <person name="Mueller R.-W."/>
            <person name="Bruemmer F."/>
            <person name="Labrenz M."/>
            <person name="Spormann A.M."/>
            <person name="Op Den Camp H."/>
            <person name="Overmann J."/>
            <person name="Amann R."/>
            <person name="Jetten M.S.M."/>
            <person name="Mascher T."/>
            <person name="Medema M.H."/>
            <person name="Devos D.P."/>
            <person name="Kaster A.-K."/>
            <person name="Ovreas L."/>
            <person name="Rohde M."/>
            <person name="Galperin M.Y."/>
            <person name="Jogler C."/>
        </authorList>
    </citation>
    <scope>NUCLEOTIDE SEQUENCE [LARGE SCALE GENOMIC DNA]</scope>
    <source>
        <strain evidence="3 4">KOR42</strain>
    </source>
</reference>
<comment type="caution">
    <text evidence="3">The sequence shown here is derived from an EMBL/GenBank/DDBJ whole genome shotgun (WGS) entry which is preliminary data.</text>
</comment>
<protein>
    <recommendedName>
        <fullName evidence="5">DUF1570 domain-containing protein</fullName>
    </recommendedName>
</protein>
<keyword evidence="2" id="KW-0472">Membrane</keyword>
<accession>A0A5C5VZA5</accession>
<name>A0A5C5VZA5_9PLAN</name>
<keyword evidence="2" id="KW-0812">Transmembrane</keyword>
<evidence type="ECO:0000256" key="1">
    <source>
        <dbReference type="SAM" id="MobiDB-lite"/>
    </source>
</evidence>
<feature type="region of interest" description="Disordered" evidence="1">
    <location>
        <begin position="22"/>
        <end position="54"/>
    </location>
</feature>